<evidence type="ECO:0000256" key="1">
    <source>
        <dbReference type="SAM" id="MobiDB-lite"/>
    </source>
</evidence>
<gene>
    <name evidence="2" type="ORF">HETIRDRAFT_118835</name>
</gene>
<dbReference type="AlphaFoldDB" id="W4JUK9"/>
<feature type="region of interest" description="Disordered" evidence="1">
    <location>
        <begin position="106"/>
        <end position="223"/>
    </location>
</feature>
<feature type="region of interest" description="Disordered" evidence="1">
    <location>
        <begin position="53"/>
        <end position="94"/>
    </location>
</feature>
<dbReference type="InParanoid" id="W4JUK9"/>
<dbReference type="GeneID" id="20666610"/>
<dbReference type="KEGG" id="hir:HETIRDRAFT_118835"/>
<accession>W4JUK9</accession>
<dbReference type="STRING" id="747525.W4JUK9"/>
<dbReference type="Proteomes" id="UP000030671">
    <property type="component" value="Unassembled WGS sequence"/>
</dbReference>
<evidence type="ECO:0000313" key="3">
    <source>
        <dbReference type="Proteomes" id="UP000030671"/>
    </source>
</evidence>
<organism evidence="2 3">
    <name type="scientific">Heterobasidion irregulare (strain TC 32-1)</name>
    <dbReference type="NCBI Taxonomy" id="747525"/>
    <lineage>
        <taxon>Eukaryota</taxon>
        <taxon>Fungi</taxon>
        <taxon>Dikarya</taxon>
        <taxon>Basidiomycota</taxon>
        <taxon>Agaricomycotina</taxon>
        <taxon>Agaricomycetes</taxon>
        <taxon>Russulales</taxon>
        <taxon>Bondarzewiaceae</taxon>
        <taxon>Heterobasidion</taxon>
        <taxon>Heterobasidion annosum species complex</taxon>
    </lineage>
</organism>
<protein>
    <submittedName>
        <fullName evidence="2">Uncharacterized protein</fullName>
    </submittedName>
</protein>
<feature type="compositionally biased region" description="Low complexity" evidence="1">
    <location>
        <begin position="76"/>
        <end position="94"/>
    </location>
</feature>
<proteinExistence type="predicted"/>
<evidence type="ECO:0000313" key="2">
    <source>
        <dbReference type="EMBL" id="ETW76571.1"/>
    </source>
</evidence>
<dbReference type="EMBL" id="KI925464">
    <property type="protein sequence ID" value="ETW76571.1"/>
    <property type="molecule type" value="Genomic_DNA"/>
</dbReference>
<feature type="compositionally biased region" description="Polar residues" evidence="1">
    <location>
        <begin position="142"/>
        <end position="158"/>
    </location>
</feature>
<dbReference type="RefSeq" id="XP_009551460.1">
    <property type="nucleotide sequence ID" value="XM_009553165.1"/>
</dbReference>
<keyword evidence="3" id="KW-1185">Reference proteome</keyword>
<feature type="compositionally biased region" description="Basic and acidic residues" evidence="1">
    <location>
        <begin position="128"/>
        <end position="141"/>
    </location>
</feature>
<dbReference type="HOGENOM" id="CLU_1240286_0_0_1"/>
<feature type="compositionally biased region" description="Basic and acidic residues" evidence="1">
    <location>
        <begin position="170"/>
        <end position="179"/>
    </location>
</feature>
<name>W4JUK9_HETIT</name>
<reference evidence="2 3" key="1">
    <citation type="journal article" date="2012" name="New Phytol.">
        <title>Insight into trade-off between wood decay and parasitism from the genome of a fungal forest pathogen.</title>
        <authorList>
            <person name="Olson A."/>
            <person name="Aerts A."/>
            <person name="Asiegbu F."/>
            <person name="Belbahri L."/>
            <person name="Bouzid O."/>
            <person name="Broberg A."/>
            <person name="Canback B."/>
            <person name="Coutinho P.M."/>
            <person name="Cullen D."/>
            <person name="Dalman K."/>
            <person name="Deflorio G."/>
            <person name="van Diepen L.T."/>
            <person name="Dunand C."/>
            <person name="Duplessis S."/>
            <person name="Durling M."/>
            <person name="Gonthier P."/>
            <person name="Grimwood J."/>
            <person name="Fossdal C.G."/>
            <person name="Hansson D."/>
            <person name="Henrissat B."/>
            <person name="Hietala A."/>
            <person name="Himmelstrand K."/>
            <person name="Hoffmeister D."/>
            <person name="Hogberg N."/>
            <person name="James T.Y."/>
            <person name="Karlsson M."/>
            <person name="Kohler A."/>
            <person name="Kues U."/>
            <person name="Lee Y.H."/>
            <person name="Lin Y.C."/>
            <person name="Lind M."/>
            <person name="Lindquist E."/>
            <person name="Lombard V."/>
            <person name="Lucas S."/>
            <person name="Lunden K."/>
            <person name="Morin E."/>
            <person name="Murat C."/>
            <person name="Park J."/>
            <person name="Raffaello T."/>
            <person name="Rouze P."/>
            <person name="Salamov A."/>
            <person name="Schmutz J."/>
            <person name="Solheim H."/>
            <person name="Stahlberg J."/>
            <person name="Velez H."/>
            <person name="de Vries R.P."/>
            <person name="Wiebenga A."/>
            <person name="Woodward S."/>
            <person name="Yakovlev I."/>
            <person name="Garbelotto M."/>
            <person name="Martin F."/>
            <person name="Grigoriev I.V."/>
            <person name="Stenlid J."/>
        </authorList>
    </citation>
    <scope>NUCLEOTIDE SEQUENCE [LARGE SCALE GENOMIC DNA]</scope>
    <source>
        <strain evidence="2 3">TC 32-1</strain>
    </source>
</reference>
<sequence>MGRTTLGTDPHSGELERHADALLQQSTISAGNPEMRIATYLNDWLVPVSRSEGLHSKPTLTRPLGTSTMTDDHELSSSIPTNSPSMSTESSFQLSSSLENWALSNQNVPHPEERPMPVPNPRRSPHTVVERPSLRQREIRTAHSNPVTSSSHRVQNLPLSHGGTNEEELPVYRRNEGRKSRGTQAALRRGTTIGGNNPGNYDDADPYYRPDEGGDGYQGPYDY</sequence>